<keyword evidence="3" id="KW-1185">Reference proteome</keyword>
<comment type="caution">
    <text evidence="2">The sequence shown here is derived from an EMBL/GenBank/DDBJ whole genome shotgun (WGS) entry which is preliminary data.</text>
</comment>
<evidence type="ECO:0000256" key="1">
    <source>
        <dbReference type="SAM" id="MobiDB-lite"/>
    </source>
</evidence>
<name>A0A2H1BZ31_FASHE</name>
<evidence type="ECO:0000313" key="3">
    <source>
        <dbReference type="Proteomes" id="UP000230066"/>
    </source>
</evidence>
<feature type="region of interest" description="Disordered" evidence="1">
    <location>
        <begin position="1"/>
        <end position="31"/>
    </location>
</feature>
<dbReference type="EMBL" id="JXXN02004174">
    <property type="protein sequence ID" value="THD20813.1"/>
    <property type="molecule type" value="Genomic_DNA"/>
</dbReference>
<sequence length="96" mass="10346">MEAFCDRVQPSLQLAEDPTKSRSDNGEPVDTLLALGDISGQFNGTTRVHPTSAADACSISTDDSALCEMVNLPSPKPTPSMTHTLKDKRRHPVQPL</sequence>
<reference evidence="2" key="1">
    <citation type="submission" date="2019-03" db="EMBL/GenBank/DDBJ databases">
        <title>Improved annotation for the trematode Fasciola hepatica.</title>
        <authorList>
            <person name="Choi Y.-J."/>
            <person name="Martin J."/>
            <person name="Mitreva M."/>
        </authorList>
    </citation>
    <scope>NUCLEOTIDE SEQUENCE [LARGE SCALE GENOMIC DNA]</scope>
</reference>
<feature type="region of interest" description="Disordered" evidence="1">
    <location>
        <begin position="72"/>
        <end position="96"/>
    </location>
</feature>
<dbReference type="AlphaFoldDB" id="A0A2H1BZ31"/>
<evidence type="ECO:0000313" key="2">
    <source>
        <dbReference type="EMBL" id="THD20813.1"/>
    </source>
</evidence>
<organism evidence="2 3">
    <name type="scientific">Fasciola hepatica</name>
    <name type="common">Liver fluke</name>
    <dbReference type="NCBI Taxonomy" id="6192"/>
    <lineage>
        <taxon>Eukaryota</taxon>
        <taxon>Metazoa</taxon>
        <taxon>Spiralia</taxon>
        <taxon>Lophotrochozoa</taxon>
        <taxon>Platyhelminthes</taxon>
        <taxon>Trematoda</taxon>
        <taxon>Digenea</taxon>
        <taxon>Plagiorchiida</taxon>
        <taxon>Echinostomata</taxon>
        <taxon>Echinostomatoidea</taxon>
        <taxon>Fasciolidae</taxon>
        <taxon>Fasciola</taxon>
    </lineage>
</organism>
<accession>A0A2H1BZ31</accession>
<protein>
    <submittedName>
        <fullName evidence="2">Uncharacterized protein</fullName>
    </submittedName>
</protein>
<gene>
    <name evidence="2" type="ORF">D915_008562</name>
</gene>
<proteinExistence type="predicted"/>
<dbReference type="Proteomes" id="UP000230066">
    <property type="component" value="Unassembled WGS sequence"/>
</dbReference>
<feature type="compositionally biased region" description="Basic residues" evidence="1">
    <location>
        <begin position="86"/>
        <end position="96"/>
    </location>
</feature>